<evidence type="ECO:0000313" key="2">
    <source>
        <dbReference type="Proteomes" id="UP001223520"/>
    </source>
</evidence>
<dbReference type="EMBL" id="CP124543">
    <property type="protein sequence ID" value="WGV28240.1"/>
    <property type="molecule type" value="Genomic_DNA"/>
</dbReference>
<reference evidence="1 2" key="1">
    <citation type="journal article" date="2023" name="Limnol Oceanogr Lett">
        <title>Environmental adaptations by the intertidal Antarctic cyanobacterium Halotia branconii CENA392 as revealed using long-read genome sequencing.</title>
        <authorList>
            <person name="Dextro R.B."/>
            <person name="Delbaje E."/>
            <person name="Freitas P.N.N."/>
            <person name="Geraldes V."/>
            <person name="Pinto E."/>
            <person name="Long P.F."/>
            <person name="Fiore M.F."/>
        </authorList>
    </citation>
    <scope>NUCLEOTIDE SEQUENCE [LARGE SCALE GENOMIC DNA]</scope>
    <source>
        <strain evidence="1 2">CENA392</strain>
    </source>
</reference>
<dbReference type="Gene3D" id="2.60.120.620">
    <property type="entry name" value="q2cbj1_9rhob like domain"/>
    <property type="match status" value="1"/>
</dbReference>
<protein>
    <submittedName>
        <fullName evidence="1">Phytanoyl-CoA dioxygenase family protein</fullName>
    </submittedName>
</protein>
<dbReference type="InterPro" id="IPR008775">
    <property type="entry name" value="Phytyl_CoA_dOase-like"/>
</dbReference>
<dbReference type="SUPFAM" id="SSF51197">
    <property type="entry name" value="Clavaminate synthase-like"/>
    <property type="match status" value="1"/>
</dbReference>
<keyword evidence="1" id="KW-0560">Oxidoreductase</keyword>
<dbReference type="AlphaFoldDB" id="A0AAJ6NWV7"/>
<evidence type="ECO:0000313" key="1">
    <source>
        <dbReference type="EMBL" id="WGV28240.1"/>
    </source>
</evidence>
<gene>
    <name evidence="1" type="ORF">QI031_12535</name>
</gene>
<dbReference type="RefSeq" id="WP_281485468.1">
    <property type="nucleotide sequence ID" value="NZ_CP124543.1"/>
</dbReference>
<dbReference type="KEGG" id="hbq:QI031_12535"/>
<proteinExistence type="predicted"/>
<name>A0AAJ6NWV7_9CYAN</name>
<dbReference type="Proteomes" id="UP001223520">
    <property type="component" value="Chromosome"/>
</dbReference>
<sequence length="277" mass="32018">MLKTITGKLSALNSELVYRKKLWHHAKKLPVLESGDRLILDNLKKSGVHITTLADLGLNSTPELLQAALKQLSIMTKVNHDNFNQKLPHIYQVTDLPEFSNWGNEPRLLNIIEKYIGLPIIFHGVHLRKDFPNEQQFGTLLWHKDSEDRRMIKIIIYLTDVEKKHGPFEYLPISLTSLWSLNYYRIYYKLWQAGYVGITDEELKKIIPESAWKSCPGEAGTVIIVDPKIALHHGTIRTQERATLFFAYTANPPKKPDLCNQYWDNTYPRPELETLSS</sequence>
<dbReference type="GO" id="GO:0016706">
    <property type="term" value="F:2-oxoglutarate-dependent dioxygenase activity"/>
    <property type="evidence" value="ECO:0007669"/>
    <property type="project" value="UniProtKB-ARBA"/>
</dbReference>
<organism evidence="1 2">
    <name type="scientific">Halotia branconii CENA392</name>
    <dbReference type="NCBI Taxonomy" id="1539056"/>
    <lineage>
        <taxon>Bacteria</taxon>
        <taxon>Bacillati</taxon>
        <taxon>Cyanobacteriota</taxon>
        <taxon>Cyanophyceae</taxon>
        <taxon>Nostocales</taxon>
        <taxon>Nodulariaceae</taxon>
        <taxon>Halotia</taxon>
    </lineage>
</organism>
<keyword evidence="2" id="KW-1185">Reference proteome</keyword>
<dbReference type="Pfam" id="PF05721">
    <property type="entry name" value="PhyH"/>
    <property type="match status" value="1"/>
</dbReference>
<accession>A0AAJ6NWV7</accession>
<keyword evidence="1" id="KW-0223">Dioxygenase</keyword>